<accession>A0A084SR71</accession>
<dbReference type="RefSeq" id="WP_043400279.1">
    <property type="nucleotide sequence ID" value="NZ_JPMI01000166.1"/>
</dbReference>
<dbReference type="InterPro" id="IPR023393">
    <property type="entry name" value="START-like_dom_sf"/>
</dbReference>
<proteinExistence type="inferred from homology"/>
<organism evidence="3 4">
    <name type="scientific">Archangium violaceum Cb vi76</name>
    <dbReference type="NCBI Taxonomy" id="1406225"/>
    <lineage>
        <taxon>Bacteria</taxon>
        <taxon>Pseudomonadati</taxon>
        <taxon>Myxococcota</taxon>
        <taxon>Myxococcia</taxon>
        <taxon>Myxococcales</taxon>
        <taxon>Cystobacterineae</taxon>
        <taxon>Archangiaceae</taxon>
        <taxon>Archangium</taxon>
    </lineage>
</organism>
<evidence type="ECO:0000313" key="3">
    <source>
        <dbReference type="EMBL" id="KFA90956.1"/>
    </source>
</evidence>
<dbReference type="Gene3D" id="3.30.530.20">
    <property type="match status" value="1"/>
</dbReference>
<gene>
    <name evidence="3" type="ORF">Q664_24835</name>
</gene>
<name>A0A084SR71_9BACT</name>
<dbReference type="SUPFAM" id="SSF55961">
    <property type="entry name" value="Bet v1-like"/>
    <property type="match status" value="1"/>
</dbReference>
<evidence type="ECO:0000256" key="1">
    <source>
        <dbReference type="ARBA" id="ARBA00006817"/>
    </source>
</evidence>
<comment type="similarity">
    <text evidence="1">Belongs to the AHA1 family.</text>
</comment>
<dbReference type="InterPro" id="IPR013538">
    <property type="entry name" value="ASHA1/2-like_C"/>
</dbReference>
<sequence>MTSPKPQFVYVTYIQTTPEKVWAALQDPEMTRQFWGLHKNVSDWKPGSRWTHQDYETHEVRVTGQVLEAEPPKKLVLTWGWPEGRPGAEPPSRVTFLIEPFMGSVRLTVTHDELVEGGAMMKGISQGWPPILSSLKSLLETGQPLAMTTKRWGR</sequence>
<dbReference type="AlphaFoldDB" id="A0A084SR71"/>
<dbReference type="CDD" id="cd08893">
    <property type="entry name" value="SRPBCC_CalC_Aha1-like_GntR-HTH"/>
    <property type="match status" value="1"/>
</dbReference>
<comment type="caution">
    <text evidence="3">The sequence shown here is derived from an EMBL/GenBank/DDBJ whole genome shotgun (WGS) entry which is preliminary data.</text>
</comment>
<feature type="domain" description="Activator of Hsp90 ATPase homologue 1/2-like C-terminal" evidence="2">
    <location>
        <begin position="16"/>
        <end position="140"/>
    </location>
</feature>
<evidence type="ECO:0000259" key="2">
    <source>
        <dbReference type="Pfam" id="PF08327"/>
    </source>
</evidence>
<dbReference type="EMBL" id="JPMI01000166">
    <property type="protein sequence ID" value="KFA90956.1"/>
    <property type="molecule type" value="Genomic_DNA"/>
</dbReference>
<reference evidence="3 4" key="1">
    <citation type="submission" date="2014-07" db="EMBL/GenBank/DDBJ databases">
        <title>Draft Genome Sequence of Gephyronic Acid Producer, Cystobacter violaceus Strain Cb vi76.</title>
        <authorList>
            <person name="Stevens D.C."/>
            <person name="Young J."/>
            <person name="Carmichael R."/>
            <person name="Tan J."/>
            <person name="Taylor R.E."/>
        </authorList>
    </citation>
    <scope>NUCLEOTIDE SEQUENCE [LARGE SCALE GENOMIC DNA]</scope>
    <source>
        <strain evidence="3 4">Cb vi76</strain>
    </source>
</reference>
<dbReference type="Pfam" id="PF08327">
    <property type="entry name" value="AHSA1"/>
    <property type="match status" value="1"/>
</dbReference>
<protein>
    <submittedName>
        <fullName evidence="3">Polyketide cyclase</fullName>
    </submittedName>
</protein>
<evidence type="ECO:0000313" key="4">
    <source>
        <dbReference type="Proteomes" id="UP000028547"/>
    </source>
</evidence>
<dbReference type="Proteomes" id="UP000028547">
    <property type="component" value="Unassembled WGS sequence"/>
</dbReference>